<sequence>MNCVWRSSVLSIALLGSLAVFPGPYAAMAQVRSVDLSLPREYGFFIGDTLESDVEIEVAKGTHLLAASLPATGRVTYWLELRDFKLTTTERPDTTLYRLAMRYQTFYAPLDTRRMKVPGFDLQFEAGSQTIQAKVPDWSFVTSSLREIEPGGRDADELLAPDFLAQPLALRSDELRLLGLSLLFLISLGGLGYHRAWWPFHNRPARPFARTARVIAKDRGLDGAGAMGLLHRAFDASFGCRLLADDLPTFLAKKPEMRPFAGEITSFFAQSRSFFFGTGVAVTRAEAARLARLLARAERGRP</sequence>
<dbReference type="Proteomes" id="UP000197065">
    <property type="component" value="Unassembled WGS sequence"/>
</dbReference>
<accession>A0A212R0R3</accession>
<evidence type="ECO:0000313" key="2">
    <source>
        <dbReference type="Proteomes" id="UP000197065"/>
    </source>
</evidence>
<dbReference type="EMBL" id="FYEH01000004">
    <property type="protein sequence ID" value="SNB65514.1"/>
    <property type="molecule type" value="Genomic_DNA"/>
</dbReference>
<organism evidence="1 2">
    <name type="scientific">Arboricoccus pini</name>
    <dbReference type="NCBI Taxonomy" id="1963835"/>
    <lineage>
        <taxon>Bacteria</taxon>
        <taxon>Pseudomonadati</taxon>
        <taxon>Pseudomonadota</taxon>
        <taxon>Alphaproteobacteria</taxon>
        <taxon>Geminicoccales</taxon>
        <taxon>Geminicoccaceae</taxon>
        <taxon>Arboricoccus</taxon>
    </lineage>
</organism>
<gene>
    <name evidence="1" type="ORF">SAMN07250955_104282</name>
</gene>
<evidence type="ECO:0000313" key="1">
    <source>
        <dbReference type="EMBL" id="SNB65514.1"/>
    </source>
</evidence>
<dbReference type="OrthoDB" id="5608210at2"/>
<dbReference type="RefSeq" id="WP_088560863.1">
    <property type="nucleotide sequence ID" value="NZ_FYEH01000004.1"/>
</dbReference>
<dbReference type="AlphaFoldDB" id="A0A212R0R3"/>
<keyword evidence="2" id="KW-1185">Reference proteome</keyword>
<reference evidence="1 2" key="1">
    <citation type="submission" date="2017-06" db="EMBL/GenBank/DDBJ databases">
        <authorList>
            <person name="Kim H.J."/>
            <person name="Triplett B.A."/>
        </authorList>
    </citation>
    <scope>NUCLEOTIDE SEQUENCE [LARGE SCALE GENOMIC DNA]</scope>
    <source>
        <strain evidence="1 2">B29T1</strain>
    </source>
</reference>
<name>A0A212R0R3_9PROT</name>
<protein>
    <submittedName>
        <fullName evidence="1">MxaA protein</fullName>
    </submittedName>
</protein>
<proteinExistence type="predicted"/>